<dbReference type="GeneID" id="22910677"/>
<dbReference type="InterPro" id="IPR009000">
    <property type="entry name" value="Transl_B-barrel_sf"/>
</dbReference>
<dbReference type="PANTHER" id="PTHR43462:SF1">
    <property type="entry name" value="ALANYL-TRNA EDITING PROTEIN AARSD1"/>
    <property type="match status" value="1"/>
</dbReference>
<evidence type="ECO:0000259" key="5">
    <source>
        <dbReference type="SMART" id="SM00863"/>
    </source>
</evidence>
<dbReference type="Proteomes" id="UP000019763">
    <property type="component" value="Unassembled WGS sequence"/>
</dbReference>
<evidence type="ECO:0000256" key="3">
    <source>
        <dbReference type="ARBA" id="ARBA00022723"/>
    </source>
</evidence>
<organism evidence="6 7">
    <name type="scientific">Gregarina niphandrodes</name>
    <name type="common">Septate eugregarine</name>
    <dbReference type="NCBI Taxonomy" id="110365"/>
    <lineage>
        <taxon>Eukaryota</taxon>
        <taxon>Sar</taxon>
        <taxon>Alveolata</taxon>
        <taxon>Apicomplexa</taxon>
        <taxon>Conoidasida</taxon>
        <taxon>Gregarinasina</taxon>
        <taxon>Eugregarinorida</taxon>
        <taxon>Gregarinidae</taxon>
        <taxon>Gregarina</taxon>
    </lineage>
</organism>
<dbReference type="AlphaFoldDB" id="A0A023BD18"/>
<dbReference type="Gene3D" id="3.30.980.10">
    <property type="entry name" value="Threonyl-trna Synthetase, Chain A, domain 2"/>
    <property type="match status" value="1"/>
</dbReference>
<dbReference type="GO" id="GO:0005524">
    <property type="term" value="F:ATP binding"/>
    <property type="evidence" value="ECO:0007669"/>
    <property type="project" value="InterPro"/>
</dbReference>
<evidence type="ECO:0000256" key="1">
    <source>
        <dbReference type="ARBA" id="ARBA00001947"/>
    </source>
</evidence>
<comment type="similarity">
    <text evidence="2">Belongs to the class-II aminoacyl-tRNA synthetase family. Alax-L subfamily.</text>
</comment>
<dbReference type="Pfam" id="PF07973">
    <property type="entry name" value="tRNA_SAD"/>
    <property type="match status" value="1"/>
</dbReference>
<dbReference type="SMART" id="SM00863">
    <property type="entry name" value="tRNA_SAD"/>
    <property type="match status" value="1"/>
</dbReference>
<feature type="domain" description="Threonyl/alanyl tRNA synthetase SAD" evidence="5">
    <location>
        <begin position="273"/>
        <end position="316"/>
    </location>
</feature>
<comment type="caution">
    <text evidence="6">The sequence shown here is derived from an EMBL/GenBank/DDBJ whole genome shotgun (WGS) entry which is preliminary data.</text>
</comment>
<sequence length="483" mass="52843">MPEVNDVTTAPEVADVKLLKENEIVASVTSVSMSCDNDDAGCEVDTGARKEVAQTGESEINEAKVSEAKVGELACQKDSFLKSMETCVVACEANDGGKYFVRFQDTVLFPVGGGQPCDHGTVEILKSGESSMGVSSAGPVPGRVFRVENVVRRGLEALHEIDEALPINARVRITVDWERRYDHMQQHTGQHLLSAILDRKVLPTLSWNMAPCEEAVNYIEVTKAIPPKKVAAIQSVVNDIIQRGCGVHVRVVDPKDMDTSRVPDDYDTETGTLRLVCIDGIDENLCCGTHLDNISQIGSIVLLYQTPGKGGNSRLHFTAGNRVTRLLTKYDFDLREMNKTLGCRVSEVGEKVQNLTLAVKKANSTIKSLMQELAQRDLEIIHAAIGTQKRRCIRKTDNNVDYFTAITKGLKIPTDSEFTFLLLNGEKENASIYVAGSEAQVVAAKVEELVANVKGGGKGGKWQAKVTKYNKSELTALEKWFLA</sequence>
<dbReference type="InterPro" id="IPR012947">
    <property type="entry name" value="tRNA_SAD"/>
</dbReference>
<dbReference type="SUPFAM" id="SSF50447">
    <property type="entry name" value="Translation proteins"/>
    <property type="match status" value="1"/>
</dbReference>
<keyword evidence="4" id="KW-0862">Zinc</keyword>
<proteinExistence type="inferred from homology"/>
<dbReference type="VEuPathDB" id="CryptoDB:GNI_011440"/>
<dbReference type="EMBL" id="AFNH02000085">
    <property type="protein sequence ID" value="EZG85836.1"/>
    <property type="molecule type" value="Genomic_DNA"/>
</dbReference>
<protein>
    <submittedName>
        <fullName evidence="6">Alanyl-tRNA synthetase</fullName>
    </submittedName>
</protein>
<dbReference type="GO" id="GO:0046872">
    <property type="term" value="F:metal ion binding"/>
    <property type="evidence" value="ECO:0007669"/>
    <property type="project" value="UniProtKB-KW"/>
</dbReference>
<dbReference type="eggNOG" id="KOG2105">
    <property type="taxonomic scope" value="Eukaryota"/>
</dbReference>
<dbReference type="GO" id="GO:0004812">
    <property type="term" value="F:aminoacyl-tRNA ligase activity"/>
    <property type="evidence" value="ECO:0007669"/>
    <property type="project" value="UniProtKB-KW"/>
</dbReference>
<keyword evidence="7" id="KW-1185">Reference proteome</keyword>
<evidence type="ECO:0000313" key="7">
    <source>
        <dbReference type="Proteomes" id="UP000019763"/>
    </source>
</evidence>
<reference evidence="6" key="1">
    <citation type="submission" date="2013-12" db="EMBL/GenBank/DDBJ databases">
        <authorList>
            <person name="Omoto C.K."/>
            <person name="Sibley D."/>
            <person name="Venepally P."/>
            <person name="Hadjithomas M."/>
            <person name="Karamycheva S."/>
            <person name="Brunk B."/>
            <person name="Roos D."/>
            <person name="Caler E."/>
            <person name="Lorenzi H."/>
        </authorList>
    </citation>
    <scope>NUCLEOTIDE SEQUENCE</scope>
</reference>
<evidence type="ECO:0000256" key="2">
    <source>
        <dbReference type="ARBA" id="ARBA00008429"/>
    </source>
</evidence>
<evidence type="ECO:0000256" key="4">
    <source>
        <dbReference type="ARBA" id="ARBA00022833"/>
    </source>
</evidence>
<dbReference type="InterPro" id="IPR051335">
    <property type="entry name" value="Alanyl-tRNA_Editing_Enzymes"/>
</dbReference>
<dbReference type="PANTHER" id="PTHR43462">
    <property type="entry name" value="ALANYL-TRNA EDITING PROTEIN"/>
    <property type="match status" value="1"/>
</dbReference>
<dbReference type="OrthoDB" id="288942at2759"/>
<dbReference type="InterPro" id="IPR018163">
    <property type="entry name" value="Thr/Ala-tRNA-synth_IIc_edit"/>
</dbReference>
<keyword evidence="3" id="KW-0479">Metal-binding</keyword>
<name>A0A023BD18_GRENI</name>
<evidence type="ECO:0000313" key="6">
    <source>
        <dbReference type="EMBL" id="EZG85836.1"/>
    </source>
</evidence>
<gene>
    <name evidence="6" type="ORF">GNI_011440</name>
</gene>
<comment type="cofactor">
    <cofactor evidence="1">
        <name>Zn(2+)</name>
        <dbReference type="ChEBI" id="CHEBI:29105"/>
    </cofactor>
</comment>
<dbReference type="GO" id="GO:0002196">
    <property type="term" value="F:Ser-tRNA(Ala) deacylase activity"/>
    <property type="evidence" value="ECO:0007669"/>
    <property type="project" value="TreeGrafter"/>
</dbReference>
<dbReference type="Gene3D" id="2.40.30.130">
    <property type="match status" value="1"/>
</dbReference>
<dbReference type="SUPFAM" id="SSF55186">
    <property type="entry name" value="ThrRS/AlaRS common domain"/>
    <property type="match status" value="1"/>
</dbReference>
<dbReference type="GO" id="GO:0043039">
    <property type="term" value="P:tRNA aminoacylation"/>
    <property type="evidence" value="ECO:0007669"/>
    <property type="project" value="InterPro"/>
</dbReference>
<dbReference type="RefSeq" id="XP_011128813.1">
    <property type="nucleotide sequence ID" value="XM_011130511.1"/>
</dbReference>
<accession>A0A023BD18</accession>